<dbReference type="EMBL" id="CP058909">
    <property type="protein sequence ID" value="QLH85034.1"/>
    <property type="molecule type" value="Genomic_DNA"/>
</dbReference>
<reference evidence="1 2" key="1">
    <citation type="submission" date="2020-07" db="EMBL/GenBank/DDBJ databases">
        <title>Halosimplex litoreum sp. nov. and Halosimplex rubrum sp. nov., isolated from different salt environments.</title>
        <authorList>
            <person name="Cui H."/>
        </authorList>
    </citation>
    <scope>NUCLEOTIDE SEQUENCE [LARGE SCALE GENOMIC DNA]</scope>
    <source>
        <strain evidence="1 2">R2</strain>
    </source>
</reference>
<evidence type="ECO:0000313" key="1">
    <source>
        <dbReference type="EMBL" id="QLH85034.1"/>
    </source>
</evidence>
<protein>
    <submittedName>
        <fullName evidence="1">Uncharacterized protein</fullName>
    </submittedName>
</protein>
<keyword evidence="2" id="KW-1185">Reference proteome</keyword>
<gene>
    <name evidence="1" type="ORF">HZS54_17685</name>
</gene>
<proteinExistence type="predicted"/>
<dbReference type="AlphaFoldDB" id="A0A7D5TXQ9"/>
<accession>A0A7D5TXQ9</accession>
<dbReference type="KEGG" id="hpel:HZS54_17685"/>
<evidence type="ECO:0000313" key="2">
    <source>
        <dbReference type="Proteomes" id="UP000509346"/>
    </source>
</evidence>
<dbReference type="RefSeq" id="WP_179923058.1">
    <property type="nucleotide sequence ID" value="NZ_CP058909.1"/>
</dbReference>
<name>A0A7D5TXQ9_9EURY</name>
<organism evidence="1 2">
    <name type="scientific">Halosimplex pelagicum</name>
    <dbReference type="NCBI Taxonomy" id="869886"/>
    <lineage>
        <taxon>Archaea</taxon>
        <taxon>Methanobacteriati</taxon>
        <taxon>Methanobacteriota</taxon>
        <taxon>Stenosarchaea group</taxon>
        <taxon>Halobacteria</taxon>
        <taxon>Halobacteriales</taxon>
        <taxon>Haloarculaceae</taxon>
        <taxon>Halosimplex</taxon>
    </lineage>
</organism>
<dbReference type="GeneID" id="56084460"/>
<dbReference type="Proteomes" id="UP000509346">
    <property type="component" value="Chromosome"/>
</dbReference>
<sequence>MNVGLGTIAALLSVLVAIEIAQLGVLGSTWVRSRHNEHRLDALLNSLGIDPEDAPSYEVEAVPDGGIQDD</sequence>